<name>A0A699WJZ2_TANCI</name>
<comment type="caution">
    <text evidence="1">The sequence shown here is derived from an EMBL/GenBank/DDBJ whole genome shotgun (WGS) entry which is preliminary data.</text>
</comment>
<dbReference type="EMBL" id="BKCJ011638808">
    <property type="protein sequence ID" value="GFD45051.1"/>
    <property type="molecule type" value="Genomic_DNA"/>
</dbReference>
<accession>A0A699WJZ2</accession>
<sequence length="60" mass="6713">SRVVLRLSKCTGTPGEVLSSPGSVKTKCKRSTLIFSQIQHRWQIPRPELCGQRSSNGERM</sequence>
<evidence type="ECO:0000313" key="1">
    <source>
        <dbReference type="EMBL" id="GFD45051.1"/>
    </source>
</evidence>
<dbReference type="AlphaFoldDB" id="A0A699WJZ2"/>
<organism evidence="1">
    <name type="scientific">Tanacetum cinerariifolium</name>
    <name type="common">Dalmatian daisy</name>
    <name type="synonym">Chrysanthemum cinerariifolium</name>
    <dbReference type="NCBI Taxonomy" id="118510"/>
    <lineage>
        <taxon>Eukaryota</taxon>
        <taxon>Viridiplantae</taxon>
        <taxon>Streptophyta</taxon>
        <taxon>Embryophyta</taxon>
        <taxon>Tracheophyta</taxon>
        <taxon>Spermatophyta</taxon>
        <taxon>Magnoliopsida</taxon>
        <taxon>eudicotyledons</taxon>
        <taxon>Gunneridae</taxon>
        <taxon>Pentapetalae</taxon>
        <taxon>asterids</taxon>
        <taxon>campanulids</taxon>
        <taxon>Asterales</taxon>
        <taxon>Asteraceae</taxon>
        <taxon>Asteroideae</taxon>
        <taxon>Anthemideae</taxon>
        <taxon>Anthemidinae</taxon>
        <taxon>Tanacetum</taxon>
    </lineage>
</organism>
<protein>
    <submittedName>
        <fullName evidence="1">Uncharacterized protein</fullName>
    </submittedName>
</protein>
<feature type="non-terminal residue" evidence="1">
    <location>
        <position position="1"/>
    </location>
</feature>
<reference evidence="1" key="1">
    <citation type="journal article" date="2019" name="Sci. Rep.">
        <title>Draft genome of Tanacetum cinerariifolium, the natural source of mosquito coil.</title>
        <authorList>
            <person name="Yamashiro T."/>
            <person name="Shiraishi A."/>
            <person name="Satake H."/>
            <person name="Nakayama K."/>
        </authorList>
    </citation>
    <scope>NUCLEOTIDE SEQUENCE</scope>
</reference>
<gene>
    <name evidence="1" type="ORF">Tci_917020</name>
</gene>
<proteinExistence type="predicted"/>